<proteinExistence type="predicted"/>
<accession>A0A0R3W8X3</accession>
<evidence type="ECO:0000313" key="1">
    <source>
        <dbReference type="WBParaSite" id="TASK_0000685101-mRNA-1"/>
    </source>
</evidence>
<dbReference type="WBParaSite" id="TASK_0000685101-mRNA-1">
    <property type="protein sequence ID" value="TASK_0000685101-mRNA-1"/>
    <property type="gene ID" value="TASK_0000685101"/>
</dbReference>
<organism evidence="1">
    <name type="scientific">Taenia asiatica</name>
    <name type="common">Asian tapeworm</name>
    <dbReference type="NCBI Taxonomy" id="60517"/>
    <lineage>
        <taxon>Eukaryota</taxon>
        <taxon>Metazoa</taxon>
        <taxon>Spiralia</taxon>
        <taxon>Lophotrochozoa</taxon>
        <taxon>Platyhelminthes</taxon>
        <taxon>Cestoda</taxon>
        <taxon>Eucestoda</taxon>
        <taxon>Cyclophyllidea</taxon>
        <taxon>Taeniidae</taxon>
        <taxon>Taenia</taxon>
    </lineage>
</organism>
<dbReference type="Gene3D" id="3.30.900.20">
    <property type="match status" value="1"/>
</dbReference>
<sequence>MIKSLHFFLYSTGQFPDFKLLSSKDDAINSGISSKALISIKKLQLSIDPASSLDEELRSLSAFPIEQFLFILGPNVQEPLHIVLFKFRCRGFTTVIVDPSRSNSSPLFSEVWATHTLMLYLNPLRLCIFMCALKPIANSAAMISPQS</sequence>
<reference evidence="1" key="1">
    <citation type="submission" date="2017-02" db="UniProtKB">
        <authorList>
            <consortium name="WormBaseParasite"/>
        </authorList>
    </citation>
    <scope>IDENTIFICATION</scope>
</reference>
<name>A0A0R3W8X3_TAEAS</name>
<protein>
    <submittedName>
        <fullName evidence="1">Uncharacterized protein</fullName>
    </submittedName>
</protein>
<dbReference type="InterPro" id="IPR053729">
    <property type="entry name" value="MAD2L1BP_domain_sf"/>
</dbReference>
<dbReference type="AlphaFoldDB" id="A0A0R3W8X3"/>